<protein>
    <submittedName>
        <fullName evidence="1">Uncharacterized protein</fullName>
    </submittedName>
</protein>
<organism evidence="1 2">
    <name type="scientific">Gossypium darwinii</name>
    <name type="common">Darwin's cotton</name>
    <name type="synonym">Gossypium barbadense var. darwinii</name>
    <dbReference type="NCBI Taxonomy" id="34276"/>
    <lineage>
        <taxon>Eukaryota</taxon>
        <taxon>Viridiplantae</taxon>
        <taxon>Streptophyta</taxon>
        <taxon>Embryophyta</taxon>
        <taxon>Tracheophyta</taxon>
        <taxon>Spermatophyta</taxon>
        <taxon>Magnoliopsida</taxon>
        <taxon>eudicotyledons</taxon>
        <taxon>Gunneridae</taxon>
        <taxon>Pentapetalae</taxon>
        <taxon>rosids</taxon>
        <taxon>malvids</taxon>
        <taxon>Malvales</taxon>
        <taxon>Malvaceae</taxon>
        <taxon>Malvoideae</taxon>
        <taxon>Gossypium</taxon>
    </lineage>
</organism>
<proteinExistence type="predicted"/>
<dbReference type="AlphaFoldDB" id="A0A5D2DFX3"/>
<evidence type="ECO:0000313" key="1">
    <source>
        <dbReference type="EMBL" id="TYG80244.1"/>
    </source>
</evidence>
<dbReference type="EMBL" id="CM017702">
    <property type="protein sequence ID" value="TYG80244.1"/>
    <property type="molecule type" value="Genomic_DNA"/>
</dbReference>
<dbReference type="Proteomes" id="UP000323506">
    <property type="component" value="Chromosome D02"/>
</dbReference>
<name>A0A5D2DFX3_GOSDA</name>
<evidence type="ECO:0000313" key="2">
    <source>
        <dbReference type="Proteomes" id="UP000323506"/>
    </source>
</evidence>
<accession>A0A5D2DFX3</accession>
<gene>
    <name evidence="1" type="ORF">ES288_D02G201400v1</name>
</gene>
<keyword evidence="2" id="KW-1185">Reference proteome</keyword>
<reference evidence="1 2" key="1">
    <citation type="submission" date="2019-06" db="EMBL/GenBank/DDBJ databases">
        <title>WGS assembly of Gossypium darwinii.</title>
        <authorList>
            <person name="Chen Z.J."/>
            <person name="Sreedasyam A."/>
            <person name="Ando A."/>
            <person name="Song Q."/>
            <person name="De L."/>
            <person name="Hulse-Kemp A."/>
            <person name="Ding M."/>
            <person name="Ye W."/>
            <person name="Kirkbride R."/>
            <person name="Jenkins J."/>
            <person name="Plott C."/>
            <person name="Lovell J."/>
            <person name="Lin Y.-M."/>
            <person name="Vaughn R."/>
            <person name="Liu B."/>
            <person name="Li W."/>
            <person name="Simpson S."/>
            <person name="Scheffler B."/>
            <person name="Saski C."/>
            <person name="Grover C."/>
            <person name="Hu G."/>
            <person name="Conover J."/>
            <person name="Carlson J."/>
            <person name="Shu S."/>
            <person name="Boston L."/>
            <person name="Williams M."/>
            <person name="Peterson D."/>
            <person name="Mcgee K."/>
            <person name="Jones D."/>
            <person name="Wendel J."/>
            <person name="Stelly D."/>
            <person name="Grimwood J."/>
            <person name="Schmutz J."/>
        </authorList>
    </citation>
    <scope>NUCLEOTIDE SEQUENCE [LARGE SCALE GENOMIC DNA]</scope>
    <source>
        <strain evidence="1">1808015.09</strain>
    </source>
</reference>
<sequence>MEIDTGQKSPSDGKVWGIFKLPFRITLCLGISKFRHLKPFVLNAFSIDWV</sequence>